<accession>A0A7R9I4G1</accession>
<feature type="region of interest" description="Disordered" evidence="1">
    <location>
        <begin position="356"/>
        <end position="376"/>
    </location>
</feature>
<reference evidence="2" key="1">
    <citation type="submission" date="2020-11" db="EMBL/GenBank/DDBJ databases">
        <authorList>
            <person name="Tran Van P."/>
        </authorList>
    </citation>
    <scope>NUCLEOTIDE SEQUENCE</scope>
</reference>
<dbReference type="EMBL" id="OD567821">
    <property type="protein sequence ID" value="CAD7446192.1"/>
    <property type="molecule type" value="Genomic_DNA"/>
</dbReference>
<gene>
    <name evidence="2" type="ORF">TBIB3V08_LOCUS8526</name>
</gene>
<proteinExistence type="predicted"/>
<feature type="compositionally biased region" description="Basic and acidic residues" evidence="1">
    <location>
        <begin position="356"/>
        <end position="371"/>
    </location>
</feature>
<organism evidence="2">
    <name type="scientific">Timema bartmani</name>
    <dbReference type="NCBI Taxonomy" id="61472"/>
    <lineage>
        <taxon>Eukaryota</taxon>
        <taxon>Metazoa</taxon>
        <taxon>Ecdysozoa</taxon>
        <taxon>Arthropoda</taxon>
        <taxon>Hexapoda</taxon>
        <taxon>Insecta</taxon>
        <taxon>Pterygota</taxon>
        <taxon>Neoptera</taxon>
        <taxon>Polyneoptera</taxon>
        <taxon>Phasmatodea</taxon>
        <taxon>Timematodea</taxon>
        <taxon>Timematoidea</taxon>
        <taxon>Timematidae</taxon>
        <taxon>Timema</taxon>
    </lineage>
</organism>
<name>A0A7R9I4G1_9NEOP</name>
<evidence type="ECO:0000313" key="2">
    <source>
        <dbReference type="EMBL" id="CAD7446192.1"/>
    </source>
</evidence>
<evidence type="ECO:0000256" key="1">
    <source>
        <dbReference type="SAM" id="MobiDB-lite"/>
    </source>
</evidence>
<dbReference type="AlphaFoldDB" id="A0A7R9I4G1"/>
<protein>
    <submittedName>
        <fullName evidence="2">Uncharacterized protein</fullName>
    </submittedName>
</protein>
<sequence>MSRVSPVPRETHLEAYLLPMRAVTSTVEASTGEPLVHRLEHAVVHAVFQVQLAWNKSVSANINNDDVCIPGNQTTDLLSRALMTEVGQEDIPLIPGLYIDGDSARTLRALGVSTHPYFTQVQMALCRLHQRAVDNLRPFNIGTSNPYVQYKKPCKCGQPIDRHPESCKCGQPIDSHPEPCKCGQPIDIHPEPCKCVQPIDSHPEPCKCGQPIDSHPEPCKCGQPIDSHPEPCKCGQPIDSHPEPCKYGQPIDSHPEPCKCGQPIDRHPESCKCGQPIDSHPEPCKCGQPIDSPTTPCKCAQPIDSHPEPCKCGQPIDNPTMPCKCVQPIDDKLSVGHRWRPVDITLISPIRVRDNARKSADGPVTSERHTCSAESSTLSTMLPNIGRIVRRTQVDWGMVDHTGAPTFTNEPETFFPLVESAPVRFAHHHNRIYKLPHYM</sequence>